<sequence length="126" mass="14023">MKKPDLLYLSDMPGGPEAGTLLVTLNSLPAHGGKDIVFTEGRLRVNIFAQRYQNTIYVYENRCPHAGTPLNMFGDRFMNIEKNHLLCRTHGALFDPETGKCTGGPCKGHYLRQVAVEIRNGAIYSL</sequence>
<evidence type="ECO:0000256" key="2">
    <source>
        <dbReference type="ARBA" id="ARBA00022723"/>
    </source>
</evidence>
<evidence type="ECO:0000256" key="1">
    <source>
        <dbReference type="ARBA" id="ARBA00022714"/>
    </source>
</evidence>
<feature type="domain" description="Rieske" evidence="5">
    <location>
        <begin position="20"/>
        <end position="125"/>
    </location>
</feature>
<dbReference type="PANTHER" id="PTHR40261:SF1">
    <property type="entry name" value="RIESKE DOMAIN-CONTAINING PROTEIN"/>
    <property type="match status" value="1"/>
</dbReference>
<evidence type="ECO:0000256" key="4">
    <source>
        <dbReference type="ARBA" id="ARBA00023014"/>
    </source>
</evidence>
<comment type="caution">
    <text evidence="6">The sequence shown here is derived from an EMBL/GenBank/DDBJ whole genome shotgun (WGS) entry which is preliminary data.</text>
</comment>
<dbReference type="PROSITE" id="PS51296">
    <property type="entry name" value="RIESKE"/>
    <property type="match status" value="1"/>
</dbReference>
<dbReference type="EMBL" id="JBHRSL010000010">
    <property type="protein sequence ID" value="MFC3052182.1"/>
    <property type="molecule type" value="Genomic_DNA"/>
</dbReference>
<keyword evidence="3" id="KW-0408">Iron</keyword>
<keyword evidence="7" id="KW-1185">Reference proteome</keyword>
<dbReference type="InterPro" id="IPR017941">
    <property type="entry name" value="Rieske_2Fe-2S"/>
</dbReference>
<dbReference type="Pfam" id="PF00355">
    <property type="entry name" value="Rieske"/>
    <property type="match status" value="1"/>
</dbReference>
<dbReference type="InterPro" id="IPR036922">
    <property type="entry name" value="Rieske_2Fe-2S_sf"/>
</dbReference>
<dbReference type="PANTHER" id="PTHR40261">
    <property type="match status" value="1"/>
</dbReference>
<dbReference type="CDD" id="cd03467">
    <property type="entry name" value="Rieske"/>
    <property type="match status" value="1"/>
</dbReference>
<keyword evidence="2" id="KW-0479">Metal-binding</keyword>
<dbReference type="Proteomes" id="UP001595444">
    <property type="component" value="Unassembled WGS sequence"/>
</dbReference>
<dbReference type="SUPFAM" id="SSF50022">
    <property type="entry name" value="ISP domain"/>
    <property type="match status" value="1"/>
</dbReference>
<evidence type="ECO:0000313" key="6">
    <source>
        <dbReference type="EMBL" id="MFC3052182.1"/>
    </source>
</evidence>
<name>A0ABV7D689_9PROT</name>
<keyword evidence="1" id="KW-0001">2Fe-2S</keyword>
<gene>
    <name evidence="6" type="ORF">ACFOKA_09730</name>
</gene>
<protein>
    <submittedName>
        <fullName evidence="6">Rieske (2Fe-2S) protein</fullName>
    </submittedName>
</protein>
<evidence type="ECO:0000313" key="7">
    <source>
        <dbReference type="Proteomes" id="UP001595444"/>
    </source>
</evidence>
<evidence type="ECO:0000256" key="3">
    <source>
        <dbReference type="ARBA" id="ARBA00023004"/>
    </source>
</evidence>
<accession>A0ABV7D689</accession>
<evidence type="ECO:0000259" key="5">
    <source>
        <dbReference type="PROSITE" id="PS51296"/>
    </source>
</evidence>
<organism evidence="6 7">
    <name type="scientific">Kordiimonas pumila</name>
    <dbReference type="NCBI Taxonomy" id="2161677"/>
    <lineage>
        <taxon>Bacteria</taxon>
        <taxon>Pseudomonadati</taxon>
        <taxon>Pseudomonadota</taxon>
        <taxon>Alphaproteobacteria</taxon>
        <taxon>Kordiimonadales</taxon>
        <taxon>Kordiimonadaceae</taxon>
        <taxon>Kordiimonas</taxon>
    </lineage>
</organism>
<proteinExistence type="predicted"/>
<dbReference type="RefSeq" id="WP_194214131.1">
    <property type="nucleotide sequence ID" value="NZ_CP061205.1"/>
</dbReference>
<reference evidence="7" key="1">
    <citation type="journal article" date="2019" name="Int. J. Syst. Evol. Microbiol.">
        <title>The Global Catalogue of Microorganisms (GCM) 10K type strain sequencing project: providing services to taxonomists for standard genome sequencing and annotation.</title>
        <authorList>
            <consortium name="The Broad Institute Genomics Platform"/>
            <consortium name="The Broad Institute Genome Sequencing Center for Infectious Disease"/>
            <person name="Wu L."/>
            <person name="Ma J."/>
        </authorList>
    </citation>
    <scope>NUCLEOTIDE SEQUENCE [LARGE SCALE GENOMIC DNA]</scope>
    <source>
        <strain evidence="7">KCTC 62164</strain>
    </source>
</reference>
<dbReference type="Gene3D" id="2.102.10.10">
    <property type="entry name" value="Rieske [2Fe-2S] iron-sulphur domain"/>
    <property type="match status" value="1"/>
</dbReference>
<keyword evidence="4" id="KW-0411">Iron-sulfur</keyword>